<dbReference type="PANTHER" id="PTHR43880:SF12">
    <property type="entry name" value="ALCOHOL DEHYDROGENASE CLASS-3"/>
    <property type="match status" value="1"/>
</dbReference>
<proteinExistence type="inferred from homology"/>
<dbReference type="GO" id="GO:0046294">
    <property type="term" value="P:formaldehyde catabolic process"/>
    <property type="evidence" value="ECO:0007669"/>
    <property type="project" value="TreeGrafter"/>
</dbReference>
<reference evidence="8 9" key="1">
    <citation type="submission" date="2020-05" db="EMBL/GenBank/DDBJ databases">
        <title>FDA dAtabase for Regulatory Grade micrObial Sequences (FDA-ARGOS): Supporting development and validation of Infectious Disease Dx tests.</title>
        <authorList>
            <person name="Sproer C."/>
            <person name="Gronow S."/>
            <person name="Severitt S."/>
            <person name="Schroder I."/>
            <person name="Tallon L."/>
            <person name="Sadzewicz L."/>
            <person name="Zhao X."/>
            <person name="Vavikolanu K."/>
            <person name="Mehta A."/>
            <person name="Aluvathingal J."/>
            <person name="Nadendla S."/>
            <person name="Myers T."/>
            <person name="Yan Y."/>
            <person name="Sichtig H."/>
        </authorList>
    </citation>
    <scope>NUCLEOTIDE SEQUENCE [LARGE SCALE GENOMIC DNA]</scope>
    <source>
        <strain evidence="8 9">FDAARGOS_790</strain>
    </source>
</reference>
<protein>
    <submittedName>
        <fullName evidence="8">NAD(P)-dependent alcohol dehydrogenase</fullName>
    </submittedName>
</protein>
<dbReference type="InterPro" id="IPR020843">
    <property type="entry name" value="ER"/>
</dbReference>
<dbReference type="GO" id="GO:0008270">
    <property type="term" value="F:zinc ion binding"/>
    <property type="evidence" value="ECO:0007669"/>
    <property type="project" value="InterPro"/>
</dbReference>
<organism evidence="8 9">
    <name type="scientific">Achromobacter pestifer</name>
    <dbReference type="NCBI Taxonomy" id="1353889"/>
    <lineage>
        <taxon>Bacteria</taxon>
        <taxon>Pseudomonadati</taxon>
        <taxon>Pseudomonadota</taxon>
        <taxon>Betaproteobacteria</taxon>
        <taxon>Burkholderiales</taxon>
        <taxon>Alcaligenaceae</taxon>
        <taxon>Achromobacter</taxon>
    </lineage>
</organism>
<dbReference type="InterPro" id="IPR011032">
    <property type="entry name" value="GroES-like_sf"/>
</dbReference>
<dbReference type="FunFam" id="3.40.50.720:FF:000003">
    <property type="entry name" value="S-(hydroxymethyl)glutathione dehydrogenase"/>
    <property type="match status" value="1"/>
</dbReference>
<keyword evidence="3 6" id="KW-0862">Zinc</keyword>
<dbReference type="GO" id="GO:0051903">
    <property type="term" value="F:S-(hydroxymethyl)glutathione dehydrogenase [NAD(P)+] activity"/>
    <property type="evidence" value="ECO:0007669"/>
    <property type="project" value="TreeGrafter"/>
</dbReference>
<dbReference type="Pfam" id="PF00107">
    <property type="entry name" value="ADH_zinc_N"/>
    <property type="match status" value="1"/>
</dbReference>
<dbReference type="Gene3D" id="3.40.50.720">
    <property type="entry name" value="NAD(P)-binding Rossmann-like Domain"/>
    <property type="match status" value="1"/>
</dbReference>
<accession>A0A7D4ICN7</accession>
<dbReference type="InterPro" id="IPR013154">
    <property type="entry name" value="ADH-like_N"/>
</dbReference>
<dbReference type="AlphaFoldDB" id="A0A7D4ICN7"/>
<dbReference type="PROSITE" id="PS00059">
    <property type="entry name" value="ADH_ZINC"/>
    <property type="match status" value="1"/>
</dbReference>
<evidence type="ECO:0000313" key="9">
    <source>
        <dbReference type="Proteomes" id="UP000500970"/>
    </source>
</evidence>
<dbReference type="EMBL" id="CP053985">
    <property type="protein sequence ID" value="QKH38902.1"/>
    <property type="molecule type" value="Genomic_DNA"/>
</dbReference>
<dbReference type="GO" id="GO:0005829">
    <property type="term" value="C:cytosol"/>
    <property type="evidence" value="ECO:0007669"/>
    <property type="project" value="TreeGrafter"/>
</dbReference>
<evidence type="ECO:0000256" key="2">
    <source>
        <dbReference type="ARBA" id="ARBA00022723"/>
    </source>
</evidence>
<dbReference type="SUPFAM" id="SSF51735">
    <property type="entry name" value="NAD(P)-binding Rossmann-fold domains"/>
    <property type="match status" value="1"/>
</dbReference>
<evidence type="ECO:0000313" key="8">
    <source>
        <dbReference type="EMBL" id="QKH38902.1"/>
    </source>
</evidence>
<evidence type="ECO:0000256" key="5">
    <source>
        <dbReference type="ARBA" id="ARBA00023027"/>
    </source>
</evidence>
<comment type="cofactor">
    <cofactor evidence="1 6">
        <name>Zn(2+)</name>
        <dbReference type="ChEBI" id="CHEBI:29105"/>
    </cofactor>
</comment>
<sequence>MMTEPSMLKIRAAVTREKGAPFSIEDAYLRPPKQDEVRVRIVAAGICHTDMIIRDQYYPVPLPAVLGHEGAGVVESVGPLVRDLKPGDRVVLTYGSCGRCLSCAKGLSSYCKDFFSLNFGGSGRDGEHALSDAQNADLHDHFFSQSSFATYCIARENNAIKVPPEAPLELLGPLGCGFQTGAGAVINTLRVAPGASFVSFGAGAVGLSAIMAAKATGATTIVAVDVVASRLQLALEVGATHALHAKQLDAVEAIRELTAGGADYALETTGVPAVATQAIASLGELGAVGIVGASHLGTQVGFDVNDLLIKGKTIRGICEGDSVPRKFIPDLIALHMQQRFPIDKLIRFYDFSQINEAAADSESGKTLKPVLLMPA</sequence>
<evidence type="ECO:0000256" key="4">
    <source>
        <dbReference type="ARBA" id="ARBA00023002"/>
    </source>
</evidence>
<keyword evidence="9" id="KW-1185">Reference proteome</keyword>
<dbReference type="InterPro" id="IPR036291">
    <property type="entry name" value="NAD(P)-bd_dom_sf"/>
</dbReference>
<dbReference type="Proteomes" id="UP000500970">
    <property type="component" value="Chromosome"/>
</dbReference>
<keyword evidence="4" id="KW-0560">Oxidoreductase</keyword>
<comment type="similarity">
    <text evidence="6">Belongs to the zinc-containing alcohol dehydrogenase family.</text>
</comment>
<keyword evidence="5" id="KW-0520">NAD</keyword>
<dbReference type="Gene3D" id="3.90.180.10">
    <property type="entry name" value="Medium-chain alcohol dehydrogenases, catalytic domain"/>
    <property type="match status" value="1"/>
</dbReference>
<evidence type="ECO:0000256" key="3">
    <source>
        <dbReference type="ARBA" id="ARBA00022833"/>
    </source>
</evidence>
<dbReference type="RefSeq" id="WP_173148663.1">
    <property type="nucleotide sequence ID" value="NZ_CP053985.1"/>
</dbReference>
<dbReference type="CDD" id="cd08278">
    <property type="entry name" value="benzyl_alcohol_DH"/>
    <property type="match status" value="1"/>
</dbReference>
<name>A0A7D4ICN7_9BURK</name>
<evidence type="ECO:0000256" key="1">
    <source>
        <dbReference type="ARBA" id="ARBA00001947"/>
    </source>
</evidence>
<gene>
    <name evidence="8" type="ORF">FOC84_29795</name>
</gene>
<dbReference type="KEGG" id="apes:FOC84_29795"/>
<dbReference type="PANTHER" id="PTHR43880">
    <property type="entry name" value="ALCOHOL DEHYDROGENASE"/>
    <property type="match status" value="1"/>
</dbReference>
<dbReference type="InterPro" id="IPR002328">
    <property type="entry name" value="ADH_Zn_CS"/>
</dbReference>
<dbReference type="InterPro" id="IPR013149">
    <property type="entry name" value="ADH-like_C"/>
</dbReference>
<dbReference type="Pfam" id="PF08240">
    <property type="entry name" value="ADH_N"/>
    <property type="match status" value="1"/>
</dbReference>
<dbReference type="SMART" id="SM00829">
    <property type="entry name" value="PKS_ER"/>
    <property type="match status" value="1"/>
</dbReference>
<feature type="domain" description="Enoyl reductase (ER)" evidence="7">
    <location>
        <begin position="19"/>
        <end position="371"/>
    </location>
</feature>
<dbReference type="SUPFAM" id="SSF50129">
    <property type="entry name" value="GroES-like"/>
    <property type="match status" value="1"/>
</dbReference>
<evidence type="ECO:0000259" key="7">
    <source>
        <dbReference type="SMART" id="SM00829"/>
    </source>
</evidence>
<keyword evidence="2 6" id="KW-0479">Metal-binding</keyword>
<evidence type="ECO:0000256" key="6">
    <source>
        <dbReference type="RuleBase" id="RU361277"/>
    </source>
</evidence>